<accession>A0A1H8JWR0</accession>
<name>A0A1H8JWR0_9RHOB</name>
<proteinExistence type="predicted"/>
<dbReference type="EMBL" id="FODE01000019">
    <property type="protein sequence ID" value="SEN85021.1"/>
    <property type="molecule type" value="Genomic_DNA"/>
</dbReference>
<dbReference type="STRING" id="34002.SAMN04489859_101925"/>
<dbReference type="Proteomes" id="UP000199054">
    <property type="component" value="Unassembled WGS sequence"/>
</dbReference>
<keyword evidence="2" id="KW-1185">Reference proteome</keyword>
<protein>
    <submittedName>
        <fullName evidence="1">Uncharacterized protein</fullName>
    </submittedName>
</protein>
<evidence type="ECO:0000313" key="2">
    <source>
        <dbReference type="Proteomes" id="UP000199054"/>
    </source>
</evidence>
<reference evidence="1 2" key="1">
    <citation type="submission" date="2016-10" db="EMBL/GenBank/DDBJ databases">
        <authorList>
            <person name="de Groot N.N."/>
        </authorList>
    </citation>
    <scope>NUCLEOTIDE SEQUENCE [LARGE SCALE GENOMIC DNA]</scope>
    <source>
        <strain evidence="1 2">DSM 8512</strain>
    </source>
</reference>
<organism evidence="1 2">
    <name type="scientific">Paracoccus alcaliphilus</name>
    <dbReference type="NCBI Taxonomy" id="34002"/>
    <lineage>
        <taxon>Bacteria</taxon>
        <taxon>Pseudomonadati</taxon>
        <taxon>Pseudomonadota</taxon>
        <taxon>Alphaproteobacteria</taxon>
        <taxon>Rhodobacterales</taxon>
        <taxon>Paracoccaceae</taxon>
        <taxon>Paracoccus</taxon>
    </lineage>
</organism>
<sequence length="137" mass="15709">MYPDINHDFRHHRVTGPERGFCGLAHVVFRFTTSPVRMPRLTRLGIAELAADIRAEGWTIRSAGPRWFTVWSQDTERLRRERVVLVPADWIGLTETEMLAILLTHAQRLGLLATRQIDTLAALDSARAKLWRAIQRA</sequence>
<gene>
    <name evidence="1" type="ORF">SAMN04489859_101925</name>
</gene>
<dbReference type="AlphaFoldDB" id="A0A1H8JWR0"/>
<evidence type="ECO:0000313" key="1">
    <source>
        <dbReference type="EMBL" id="SEN85021.1"/>
    </source>
</evidence>